<dbReference type="InterPro" id="IPR000182">
    <property type="entry name" value="GNAT_dom"/>
</dbReference>
<comment type="caution">
    <text evidence="2">The sequence shown here is derived from an EMBL/GenBank/DDBJ whole genome shotgun (WGS) entry which is preliminary data.</text>
</comment>
<evidence type="ECO:0000259" key="1">
    <source>
        <dbReference type="Pfam" id="PF13302"/>
    </source>
</evidence>
<feature type="domain" description="N-acetyltransferase" evidence="1">
    <location>
        <begin position="7"/>
        <end position="144"/>
    </location>
</feature>
<dbReference type="InterPro" id="IPR051531">
    <property type="entry name" value="N-acetyltransferase"/>
</dbReference>
<proteinExistence type="predicted"/>
<evidence type="ECO:0000313" key="3">
    <source>
        <dbReference type="Proteomes" id="UP000219642"/>
    </source>
</evidence>
<evidence type="ECO:0000313" key="2">
    <source>
        <dbReference type="EMBL" id="PDO88281.1"/>
    </source>
</evidence>
<keyword evidence="3" id="KW-1185">Reference proteome</keyword>
<dbReference type="InterPro" id="IPR016181">
    <property type="entry name" value="Acyl_CoA_acyltransferase"/>
</dbReference>
<dbReference type="EMBL" id="NITV01000003">
    <property type="protein sequence ID" value="PDO88281.1"/>
    <property type="molecule type" value="Genomic_DNA"/>
</dbReference>
<dbReference type="PANTHER" id="PTHR43792:SF1">
    <property type="entry name" value="N-ACETYLTRANSFERASE DOMAIN-CONTAINING PROTEIN"/>
    <property type="match status" value="1"/>
</dbReference>
<dbReference type="Proteomes" id="UP000219642">
    <property type="component" value="Unassembled WGS sequence"/>
</dbReference>
<name>A0ABX4ISB9_9ENTR</name>
<dbReference type="PANTHER" id="PTHR43792">
    <property type="entry name" value="GNAT FAMILY, PUTATIVE (AFU_ORTHOLOGUE AFUA_3G00765)-RELATED-RELATED"/>
    <property type="match status" value="1"/>
</dbReference>
<dbReference type="Gene3D" id="3.40.630.30">
    <property type="match status" value="1"/>
</dbReference>
<sequence length="178" mass="20786">MSDLYALEPLDKSHANEMYAELCFVDDYKFIPSNPPASLDELTARYERISQRYSPDKSQIWLNWVIIHRNSGAYLGYVQSTIMVDKDWAYIAYHVFGRYQKKGVAKQCVRMVIDFLFNNYNLSHIDALIDSRNMASIGLVESLKLRKINELKDADFFKGSISDEFHYRVFANEWTTKA</sequence>
<protein>
    <submittedName>
        <fullName evidence="2">GNAT family N-acetyltransferase</fullName>
    </submittedName>
</protein>
<reference evidence="2 3" key="1">
    <citation type="submission" date="2017-06" db="EMBL/GenBank/DDBJ databases">
        <title>Draft genome sequence of nitrogen-fixing Kosakonia pseudosacchari strain NN143 isolated from sugarcane roots.</title>
        <authorList>
            <person name="Li Y."/>
            <person name="Li S."/>
            <person name="Lin L."/>
            <person name="Wu X."/>
            <person name="Yang L."/>
            <person name="Li Y."/>
            <person name="An Q."/>
        </authorList>
    </citation>
    <scope>NUCLEOTIDE SEQUENCE [LARGE SCALE GENOMIC DNA]</scope>
    <source>
        <strain evidence="2 3">NN143</strain>
    </source>
</reference>
<accession>A0ABX4ISB9</accession>
<dbReference type="Pfam" id="PF13302">
    <property type="entry name" value="Acetyltransf_3"/>
    <property type="match status" value="1"/>
</dbReference>
<gene>
    <name evidence="2" type="ORF">BK796_06865</name>
</gene>
<organism evidence="2 3">
    <name type="scientific">Kosakonia pseudosacchari</name>
    <dbReference type="NCBI Taxonomy" id="1646340"/>
    <lineage>
        <taxon>Bacteria</taxon>
        <taxon>Pseudomonadati</taxon>
        <taxon>Pseudomonadota</taxon>
        <taxon>Gammaproteobacteria</taxon>
        <taxon>Enterobacterales</taxon>
        <taxon>Enterobacteriaceae</taxon>
        <taxon>Kosakonia</taxon>
    </lineage>
</organism>
<dbReference type="SUPFAM" id="SSF55729">
    <property type="entry name" value="Acyl-CoA N-acyltransferases (Nat)"/>
    <property type="match status" value="1"/>
</dbReference>